<dbReference type="Pfam" id="PF14543">
    <property type="entry name" value="TAXi_N"/>
    <property type="match status" value="1"/>
</dbReference>
<keyword evidence="9" id="KW-1185">Reference proteome</keyword>
<dbReference type="InterPro" id="IPR021109">
    <property type="entry name" value="Peptidase_aspartic_dom_sf"/>
</dbReference>
<dbReference type="Pfam" id="PF14541">
    <property type="entry name" value="TAXi_C"/>
    <property type="match status" value="1"/>
</dbReference>
<keyword evidence="5" id="KW-0325">Glycoprotein</keyword>
<dbReference type="SUPFAM" id="SSF50630">
    <property type="entry name" value="Acid proteases"/>
    <property type="match status" value="1"/>
</dbReference>
<evidence type="ECO:0000256" key="4">
    <source>
        <dbReference type="ARBA" id="ARBA00022801"/>
    </source>
</evidence>
<evidence type="ECO:0000256" key="6">
    <source>
        <dbReference type="SAM" id="SignalP"/>
    </source>
</evidence>
<keyword evidence="4" id="KW-0378">Hydrolase</keyword>
<keyword evidence="2" id="KW-0645">Protease</keyword>
<dbReference type="PANTHER" id="PTHR47967:SF128">
    <property type="entry name" value="ASPARTIC PROTEINASE CDR1-LIKE"/>
    <property type="match status" value="1"/>
</dbReference>
<gene>
    <name evidence="8" type="ORF">DH2020_029437</name>
</gene>
<dbReference type="Proteomes" id="UP001318860">
    <property type="component" value="Unassembled WGS sequence"/>
</dbReference>
<name>A0ABR0VS89_REHGL</name>
<evidence type="ECO:0000256" key="3">
    <source>
        <dbReference type="ARBA" id="ARBA00022750"/>
    </source>
</evidence>
<accession>A0ABR0VS89</accession>
<feature type="chain" id="PRO_5045712117" description="Peptidase A1 domain-containing protein" evidence="6">
    <location>
        <begin position="28"/>
        <end position="416"/>
    </location>
</feature>
<evidence type="ECO:0000256" key="1">
    <source>
        <dbReference type="ARBA" id="ARBA00007447"/>
    </source>
</evidence>
<dbReference type="InterPro" id="IPR001969">
    <property type="entry name" value="Aspartic_peptidase_AS"/>
</dbReference>
<dbReference type="InterPro" id="IPR032799">
    <property type="entry name" value="TAXi_C"/>
</dbReference>
<dbReference type="InterPro" id="IPR051708">
    <property type="entry name" value="Plant_Aspart_Prot_A1"/>
</dbReference>
<dbReference type="Gene3D" id="2.40.70.10">
    <property type="entry name" value="Acid Proteases"/>
    <property type="match status" value="2"/>
</dbReference>
<evidence type="ECO:0000313" key="8">
    <source>
        <dbReference type="EMBL" id="KAK6136842.1"/>
    </source>
</evidence>
<dbReference type="EMBL" id="JABTTQ020001012">
    <property type="protein sequence ID" value="KAK6136842.1"/>
    <property type="molecule type" value="Genomic_DNA"/>
</dbReference>
<dbReference type="InterPro" id="IPR032861">
    <property type="entry name" value="TAXi_N"/>
</dbReference>
<dbReference type="PROSITE" id="PS00141">
    <property type="entry name" value="ASP_PROTEASE"/>
    <property type="match status" value="1"/>
</dbReference>
<organism evidence="8 9">
    <name type="scientific">Rehmannia glutinosa</name>
    <name type="common">Chinese foxglove</name>
    <dbReference type="NCBI Taxonomy" id="99300"/>
    <lineage>
        <taxon>Eukaryota</taxon>
        <taxon>Viridiplantae</taxon>
        <taxon>Streptophyta</taxon>
        <taxon>Embryophyta</taxon>
        <taxon>Tracheophyta</taxon>
        <taxon>Spermatophyta</taxon>
        <taxon>Magnoliopsida</taxon>
        <taxon>eudicotyledons</taxon>
        <taxon>Gunneridae</taxon>
        <taxon>Pentapetalae</taxon>
        <taxon>asterids</taxon>
        <taxon>lamiids</taxon>
        <taxon>Lamiales</taxon>
        <taxon>Orobanchaceae</taxon>
        <taxon>Rehmannieae</taxon>
        <taxon>Rehmannia</taxon>
    </lineage>
</organism>
<dbReference type="PROSITE" id="PS51767">
    <property type="entry name" value="PEPTIDASE_A1"/>
    <property type="match status" value="1"/>
</dbReference>
<evidence type="ECO:0000259" key="7">
    <source>
        <dbReference type="PROSITE" id="PS51767"/>
    </source>
</evidence>
<evidence type="ECO:0000313" key="9">
    <source>
        <dbReference type="Proteomes" id="UP001318860"/>
    </source>
</evidence>
<evidence type="ECO:0000256" key="5">
    <source>
        <dbReference type="ARBA" id="ARBA00023180"/>
    </source>
</evidence>
<comment type="similarity">
    <text evidence="1">Belongs to the peptidase A1 family.</text>
</comment>
<sequence>MASYYKPLLSLFLFCFASVYLISYIEATKNNGGITIDLIHRDSPLSPFYNPSKTRFDRLKSAFERSISRKSSLKLISDSVRTASTSPKDIQAPLSSNGGEYLMKISVGTPPFEILGIADTGSDLTWTQCQPCTQCYKQKAPLFDPRKTKTYRNVSCESQACSAVGSSSCDTNNVCEYQCLYGDGSYTIGDVAVETFTFESSTKKTVSFPKVVFGCGHQSGGTFSDSGSGIIGLGGGSSSIIRQLNKSIGGKFSYCLTLLNSTVSSKISLGTNAIVTGPSVVSTPLVKKDPDTYYYLTIEGISVGTNRVEYQNSTVDEGNIIIDSGTTLTYLPSDLYDGLEAALVKDVKGKRVSYSKDLKLCYELTSDFSAPPVIAHFKGADVELTQENTFLEVEEGVVCLTFVPSGVWRFLGICIR</sequence>
<feature type="domain" description="Peptidase A1" evidence="7">
    <location>
        <begin position="101"/>
        <end position="416"/>
    </location>
</feature>
<evidence type="ECO:0000256" key="2">
    <source>
        <dbReference type="ARBA" id="ARBA00022670"/>
    </source>
</evidence>
<keyword evidence="6" id="KW-0732">Signal</keyword>
<keyword evidence="3" id="KW-0064">Aspartyl protease</keyword>
<reference evidence="8 9" key="1">
    <citation type="journal article" date="2021" name="Comput. Struct. Biotechnol. J.">
        <title>De novo genome assembly of the potent medicinal plant Rehmannia glutinosa using nanopore technology.</title>
        <authorList>
            <person name="Ma L."/>
            <person name="Dong C."/>
            <person name="Song C."/>
            <person name="Wang X."/>
            <person name="Zheng X."/>
            <person name="Niu Y."/>
            <person name="Chen S."/>
            <person name="Feng W."/>
        </authorList>
    </citation>
    <scope>NUCLEOTIDE SEQUENCE [LARGE SCALE GENOMIC DNA]</scope>
    <source>
        <strain evidence="8">DH-2019</strain>
    </source>
</reference>
<dbReference type="CDD" id="cd05476">
    <property type="entry name" value="pepsin_A_like_plant"/>
    <property type="match status" value="1"/>
</dbReference>
<dbReference type="InterPro" id="IPR034161">
    <property type="entry name" value="Pepsin-like_plant"/>
</dbReference>
<feature type="signal peptide" evidence="6">
    <location>
        <begin position="1"/>
        <end position="27"/>
    </location>
</feature>
<protein>
    <recommendedName>
        <fullName evidence="7">Peptidase A1 domain-containing protein</fullName>
    </recommendedName>
</protein>
<proteinExistence type="inferred from homology"/>
<comment type="caution">
    <text evidence="8">The sequence shown here is derived from an EMBL/GenBank/DDBJ whole genome shotgun (WGS) entry which is preliminary data.</text>
</comment>
<dbReference type="InterPro" id="IPR033121">
    <property type="entry name" value="PEPTIDASE_A1"/>
</dbReference>
<dbReference type="PANTHER" id="PTHR47967">
    <property type="entry name" value="OS07G0603500 PROTEIN-RELATED"/>
    <property type="match status" value="1"/>
</dbReference>